<dbReference type="Proteomes" id="UP000053097">
    <property type="component" value="Unassembled WGS sequence"/>
</dbReference>
<accession>A0A026VTZ5</accession>
<dbReference type="PANTHER" id="PTHR12227">
    <property type="entry name" value="GLYCERATE KINASE"/>
    <property type="match status" value="1"/>
</dbReference>
<dbReference type="Gene3D" id="1.10.10.1450">
    <property type="match status" value="1"/>
</dbReference>
<evidence type="ECO:0000313" key="3">
    <source>
        <dbReference type="Proteomes" id="UP000053097"/>
    </source>
</evidence>
<dbReference type="OrthoDB" id="44918at2759"/>
<dbReference type="InterPro" id="IPR041426">
    <property type="entry name" value="Mos1_HTH"/>
</dbReference>
<dbReference type="EMBL" id="KK107997">
    <property type="protein sequence ID" value="EZA46996.1"/>
    <property type="molecule type" value="Genomic_DNA"/>
</dbReference>
<gene>
    <name evidence="2" type="ORF">X777_00271</name>
</gene>
<name>A0A026VTZ5_OOCBI</name>
<sequence>MENQKEHFRHILFYYFRKGKNAVQAHKKLCHVYGEDTLNVERMLPENALRENDTYNFYSRFKKGADLVKTGLTGTNVMDLHLIYIKKRSCKCEPGVSDEPIREENIFDAHDLRIDPSTAERYKALRATLKFDGEKFLETKEEKRYLDIKIIDENLADPCCNKGRKLD</sequence>
<evidence type="ECO:0000313" key="2">
    <source>
        <dbReference type="EMBL" id="EZA46996.1"/>
    </source>
</evidence>
<evidence type="ECO:0000259" key="1">
    <source>
        <dbReference type="Pfam" id="PF17906"/>
    </source>
</evidence>
<dbReference type="SUPFAM" id="SSF82544">
    <property type="entry name" value="GckA/TtuD-like"/>
    <property type="match status" value="1"/>
</dbReference>
<dbReference type="AlphaFoldDB" id="A0A026VTZ5"/>
<proteinExistence type="predicted"/>
<dbReference type="InterPro" id="IPR039760">
    <property type="entry name" value="MOFRL_protein"/>
</dbReference>
<dbReference type="PANTHER" id="PTHR12227:SF0">
    <property type="entry name" value="GLYCERATE KINASE"/>
    <property type="match status" value="1"/>
</dbReference>
<keyword evidence="3" id="KW-1185">Reference proteome</keyword>
<dbReference type="Pfam" id="PF17906">
    <property type="entry name" value="HTH_48"/>
    <property type="match status" value="1"/>
</dbReference>
<dbReference type="STRING" id="2015173.A0A026VTZ5"/>
<protein>
    <submittedName>
        <fullName evidence="2">Glycerate kinase</fullName>
    </submittedName>
</protein>
<organism evidence="2 3">
    <name type="scientific">Ooceraea biroi</name>
    <name type="common">Clonal raider ant</name>
    <name type="synonym">Cerapachys biroi</name>
    <dbReference type="NCBI Taxonomy" id="2015173"/>
    <lineage>
        <taxon>Eukaryota</taxon>
        <taxon>Metazoa</taxon>
        <taxon>Ecdysozoa</taxon>
        <taxon>Arthropoda</taxon>
        <taxon>Hexapoda</taxon>
        <taxon>Insecta</taxon>
        <taxon>Pterygota</taxon>
        <taxon>Neoptera</taxon>
        <taxon>Endopterygota</taxon>
        <taxon>Hymenoptera</taxon>
        <taxon>Apocrita</taxon>
        <taxon>Aculeata</taxon>
        <taxon>Formicoidea</taxon>
        <taxon>Formicidae</taxon>
        <taxon>Dorylinae</taxon>
        <taxon>Ooceraea</taxon>
    </lineage>
</organism>
<reference evidence="2 3" key="1">
    <citation type="journal article" date="2014" name="Curr. Biol.">
        <title>The genome of the clonal raider ant Cerapachys biroi.</title>
        <authorList>
            <person name="Oxley P.R."/>
            <person name="Ji L."/>
            <person name="Fetter-Pruneda I."/>
            <person name="McKenzie S.K."/>
            <person name="Li C."/>
            <person name="Hu H."/>
            <person name="Zhang G."/>
            <person name="Kronauer D.J."/>
        </authorList>
    </citation>
    <scope>NUCLEOTIDE SEQUENCE [LARGE SCALE GENOMIC DNA]</scope>
</reference>
<keyword evidence="2" id="KW-0418">Kinase</keyword>
<dbReference type="GO" id="GO:0008887">
    <property type="term" value="F:glycerate kinase activity"/>
    <property type="evidence" value="ECO:0007669"/>
    <property type="project" value="InterPro"/>
</dbReference>
<feature type="domain" description="Mos1 transposase HTH" evidence="1">
    <location>
        <begin position="5"/>
        <end position="39"/>
    </location>
</feature>
<dbReference type="GO" id="GO:0005737">
    <property type="term" value="C:cytoplasm"/>
    <property type="evidence" value="ECO:0007669"/>
    <property type="project" value="TreeGrafter"/>
</dbReference>
<keyword evidence="2" id="KW-0808">Transferase</keyword>